<feature type="region of interest" description="Disordered" evidence="1">
    <location>
        <begin position="1"/>
        <end position="54"/>
    </location>
</feature>
<reference evidence="2" key="2">
    <citation type="journal article" date="2024" name="Plant">
        <title>Genomic evolution and insights into agronomic trait innovations of Sesamum species.</title>
        <authorList>
            <person name="Miao H."/>
            <person name="Wang L."/>
            <person name="Qu L."/>
            <person name="Liu H."/>
            <person name="Sun Y."/>
            <person name="Le M."/>
            <person name="Wang Q."/>
            <person name="Wei S."/>
            <person name="Zheng Y."/>
            <person name="Lin W."/>
            <person name="Duan Y."/>
            <person name="Cao H."/>
            <person name="Xiong S."/>
            <person name="Wang X."/>
            <person name="Wei L."/>
            <person name="Li C."/>
            <person name="Ma Q."/>
            <person name="Ju M."/>
            <person name="Zhao R."/>
            <person name="Li G."/>
            <person name="Mu C."/>
            <person name="Tian Q."/>
            <person name="Mei H."/>
            <person name="Zhang T."/>
            <person name="Gao T."/>
            <person name="Zhang H."/>
        </authorList>
    </citation>
    <scope>NUCLEOTIDE SEQUENCE</scope>
    <source>
        <strain evidence="2">G02</strain>
    </source>
</reference>
<evidence type="ECO:0000313" key="2">
    <source>
        <dbReference type="EMBL" id="KAL0404250.1"/>
    </source>
</evidence>
<comment type="caution">
    <text evidence="2">The sequence shown here is derived from an EMBL/GenBank/DDBJ whole genome shotgun (WGS) entry which is preliminary data.</text>
</comment>
<dbReference type="AlphaFoldDB" id="A0AAW2TI64"/>
<gene>
    <name evidence="2" type="ORF">Sradi_2065800</name>
</gene>
<feature type="compositionally biased region" description="Low complexity" evidence="1">
    <location>
        <begin position="1"/>
        <end position="19"/>
    </location>
</feature>
<evidence type="ECO:0000256" key="1">
    <source>
        <dbReference type="SAM" id="MobiDB-lite"/>
    </source>
</evidence>
<feature type="region of interest" description="Disordered" evidence="1">
    <location>
        <begin position="125"/>
        <end position="162"/>
    </location>
</feature>
<organism evidence="2">
    <name type="scientific">Sesamum radiatum</name>
    <name type="common">Black benniseed</name>
    <dbReference type="NCBI Taxonomy" id="300843"/>
    <lineage>
        <taxon>Eukaryota</taxon>
        <taxon>Viridiplantae</taxon>
        <taxon>Streptophyta</taxon>
        <taxon>Embryophyta</taxon>
        <taxon>Tracheophyta</taxon>
        <taxon>Spermatophyta</taxon>
        <taxon>Magnoliopsida</taxon>
        <taxon>eudicotyledons</taxon>
        <taxon>Gunneridae</taxon>
        <taxon>Pentapetalae</taxon>
        <taxon>asterids</taxon>
        <taxon>lamiids</taxon>
        <taxon>Lamiales</taxon>
        <taxon>Pedaliaceae</taxon>
        <taxon>Sesamum</taxon>
    </lineage>
</organism>
<proteinExistence type="predicted"/>
<accession>A0AAW2TI64</accession>
<name>A0AAW2TI64_SESRA</name>
<reference evidence="2" key="1">
    <citation type="submission" date="2020-06" db="EMBL/GenBank/DDBJ databases">
        <authorList>
            <person name="Li T."/>
            <person name="Hu X."/>
            <person name="Zhang T."/>
            <person name="Song X."/>
            <person name="Zhang H."/>
            <person name="Dai N."/>
            <person name="Sheng W."/>
            <person name="Hou X."/>
            <person name="Wei L."/>
        </authorList>
    </citation>
    <scope>NUCLEOTIDE SEQUENCE</scope>
    <source>
        <strain evidence="2">G02</strain>
        <tissue evidence="2">Leaf</tissue>
    </source>
</reference>
<sequence length="162" mass="17660">MDSLNTLSSLSPNTHTNSSQEHVSSPADVNPDGEGNDGDSLSPRQSQAEAVSIDERVRRDFNFSDFYTLATRDIGGDDGSLEKLVALKQRWKCRFPEPTMVRRLIPRFPSKITFLPRRSIGQSTASGVTIDSQNLGNSQDSADGVDTETQNLRNSQDSADGG</sequence>
<dbReference type="EMBL" id="JACGWJ010000008">
    <property type="protein sequence ID" value="KAL0404250.1"/>
    <property type="molecule type" value="Genomic_DNA"/>
</dbReference>
<protein>
    <submittedName>
        <fullName evidence="2">Uncharacterized protein</fullName>
    </submittedName>
</protein>